<accession>A0AAN7P929</accession>
<sequence length="172" mass="19073">RSTYHVSNNLNRCISDTPRQRQVLLKILQSLYFVSSNLNLDNLLAVGCDRTIVNTGSQNGSLDGDTIGPRGFVGQIGKSLETCQNLEVVAFKPIACYLPDIVISELSTDQKYLHQMCSAISSGKCFLELSNMDPGKLARSRWLTTANRILRLYIGTKNPTSNLNDLTQFIES</sequence>
<organism evidence="1 2">
    <name type="scientific">Aquatica leii</name>
    <dbReference type="NCBI Taxonomy" id="1421715"/>
    <lineage>
        <taxon>Eukaryota</taxon>
        <taxon>Metazoa</taxon>
        <taxon>Ecdysozoa</taxon>
        <taxon>Arthropoda</taxon>
        <taxon>Hexapoda</taxon>
        <taxon>Insecta</taxon>
        <taxon>Pterygota</taxon>
        <taxon>Neoptera</taxon>
        <taxon>Endopterygota</taxon>
        <taxon>Coleoptera</taxon>
        <taxon>Polyphaga</taxon>
        <taxon>Elateriformia</taxon>
        <taxon>Elateroidea</taxon>
        <taxon>Lampyridae</taxon>
        <taxon>Luciolinae</taxon>
        <taxon>Aquatica</taxon>
    </lineage>
</organism>
<dbReference type="AlphaFoldDB" id="A0AAN7P929"/>
<evidence type="ECO:0000313" key="1">
    <source>
        <dbReference type="EMBL" id="KAK4879822.1"/>
    </source>
</evidence>
<feature type="non-terminal residue" evidence="1">
    <location>
        <position position="172"/>
    </location>
</feature>
<comment type="caution">
    <text evidence="1">The sequence shown here is derived from an EMBL/GenBank/DDBJ whole genome shotgun (WGS) entry which is preliminary data.</text>
</comment>
<dbReference type="PANTHER" id="PTHR46409">
    <property type="entry name" value="HTH PSQ-TYPE DOMAIN-CONTAINING PROTEIN"/>
    <property type="match status" value="1"/>
</dbReference>
<dbReference type="PANTHER" id="PTHR46409:SF1">
    <property type="entry name" value="HTH PSQ-TYPE DOMAIN-CONTAINING PROTEIN"/>
    <property type="match status" value="1"/>
</dbReference>
<dbReference type="EMBL" id="JARPUR010000003">
    <property type="protein sequence ID" value="KAK4879822.1"/>
    <property type="molecule type" value="Genomic_DNA"/>
</dbReference>
<gene>
    <name evidence="1" type="ORF">RN001_007968</name>
</gene>
<reference evidence="2" key="1">
    <citation type="submission" date="2023-01" db="EMBL/GenBank/DDBJ databases">
        <title>Key to firefly adult light organ development and bioluminescence: homeobox transcription factors regulate luciferase expression and transportation to peroxisome.</title>
        <authorList>
            <person name="Fu X."/>
        </authorList>
    </citation>
    <scope>NUCLEOTIDE SEQUENCE [LARGE SCALE GENOMIC DNA]</scope>
</reference>
<feature type="non-terminal residue" evidence="1">
    <location>
        <position position="1"/>
    </location>
</feature>
<keyword evidence="2" id="KW-1185">Reference proteome</keyword>
<evidence type="ECO:0000313" key="2">
    <source>
        <dbReference type="Proteomes" id="UP001353858"/>
    </source>
</evidence>
<dbReference type="Proteomes" id="UP001353858">
    <property type="component" value="Unassembled WGS sequence"/>
</dbReference>
<proteinExistence type="predicted"/>
<name>A0AAN7P929_9COLE</name>
<protein>
    <submittedName>
        <fullName evidence="1">Uncharacterized protein</fullName>
    </submittedName>
</protein>